<dbReference type="InterPro" id="IPR002087">
    <property type="entry name" value="Anti_prolifrtn"/>
</dbReference>
<dbReference type="Gene3D" id="3.90.640.90">
    <property type="entry name" value="Anti-proliferative protein, N-terminal domain"/>
    <property type="match status" value="1"/>
</dbReference>
<organism evidence="4 5">
    <name type="scientific">Acanthamoeba castellanii (strain ATCC 30010 / Neff)</name>
    <dbReference type="NCBI Taxonomy" id="1257118"/>
    <lineage>
        <taxon>Eukaryota</taxon>
        <taxon>Amoebozoa</taxon>
        <taxon>Discosea</taxon>
        <taxon>Longamoebia</taxon>
        <taxon>Centramoebida</taxon>
        <taxon>Acanthamoebidae</taxon>
        <taxon>Acanthamoeba</taxon>
    </lineage>
</organism>
<dbReference type="OrthoDB" id="19928at2759"/>
<feature type="region of interest" description="Disordered" evidence="2">
    <location>
        <begin position="182"/>
        <end position="243"/>
    </location>
</feature>
<dbReference type="AlphaFoldDB" id="L8HI40"/>
<dbReference type="PANTHER" id="PTHR22978">
    <property type="entry name" value="B-CELL TRANSLOCATION GENE"/>
    <property type="match status" value="1"/>
</dbReference>
<sequence>MEVNDLSEAQLQSFEWALVEALTRKYQDMPWRGQGYRSILSEDCAHVVDHVLRHAAREAHITDLPYRMPAEAFVIWVDPGDVEVKFLKSHRTEVLYHQPSYTMVPDSSAASHRRSMAATSSSSTRNSYGHGRVRSIEEVDVDGASSLLMPDDDRSMRYKNGLQQQHDYLNASDSAVFVQRGHASPPRASTGAWNAGSGTYTSKSPSKFNLNARPWERPSNGPSSWGAKPGFRSPSPVGLAGVV</sequence>
<dbReference type="STRING" id="1257118.L8HI40"/>
<accession>L8HI40</accession>
<dbReference type="GO" id="GO:0005634">
    <property type="term" value="C:nucleus"/>
    <property type="evidence" value="ECO:0007669"/>
    <property type="project" value="TreeGrafter"/>
</dbReference>
<evidence type="ECO:0000259" key="3">
    <source>
        <dbReference type="Pfam" id="PF07742"/>
    </source>
</evidence>
<dbReference type="VEuPathDB" id="AmoebaDB:ACA1_165840"/>
<gene>
    <name evidence="4" type="ORF">ACA1_165840</name>
</gene>
<proteinExistence type="inferred from homology"/>
<name>L8HI40_ACACF</name>
<dbReference type="RefSeq" id="XP_004354060.1">
    <property type="nucleotide sequence ID" value="XM_004354008.1"/>
</dbReference>
<dbReference type="InterPro" id="IPR033332">
    <property type="entry name" value="BTG"/>
</dbReference>
<dbReference type="GO" id="GO:0005737">
    <property type="term" value="C:cytoplasm"/>
    <property type="evidence" value="ECO:0007669"/>
    <property type="project" value="TreeGrafter"/>
</dbReference>
<protein>
    <submittedName>
        <fullName evidence="4">BTG family protein</fullName>
    </submittedName>
</protein>
<dbReference type="KEGG" id="acan:ACA1_165840"/>
<feature type="domain" description="Anti-proliferative protein" evidence="3">
    <location>
        <begin position="4"/>
        <end position="95"/>
    </location>
</feature>
<feature type="region of interest" description="Disordered" evidence="2">
    <location>
        <begin position="106"/>
        <end position="130"/>
    </location>
</feature>
<dbReference type="GeneID" id="14925386"/>
<dbReference type="InterPro" id="IPR036054">
    <property type="entry name" value="BTG-like_sf"/>
</dbReference>
<dbReference type="EMBL" id="KB007830">
    <property type="protein sequence ID" value="ELR24363.1"/>
    <property type="molecule type" value="Genomic_DNA"/>
</dbReference>
<reference evidence="4 5" key="1">
    <citation type="journal article" date="2013" name="Genome Biol.">
        <title>Genome of Acanthamoeba castellanii highlights extensive lateral gene transfer and early evolution of tyrosine kinase signaling.</title>
        <authorList>
            <person name="Clarke M."/>
            <person name="Lohan A.J."/>
            <person name="Liu B."/>
            <person name="Lagkouvardos I."/>
            <person name="Roy S."/>
            <person name="Zafar N."/>
            <person name="Bertelli C."/>
            <person name="Schilde C."/>
            <person name="Kianianmomeni A."/>
            <person name="Burglin T.R."/>
            <person name="Frech C."/>
            <person name="Turcotte B."/>
            <person name="Kopec K.O."/>
            <person name="Synnott J.M."/>
            <person name="Choo C."/>
            <person name="Paponov I."/>
            <person name="Finkler A."/>
            <person name="Soon Heng Tan C."/>
            <person name="Hutchins A.P."/>
            <person name="Weinmeier T."/>
            <person name="Rattei T."/>
            <person name="Chu J.S."/>
            <person name="Gimenez G."/>
            <person name="Irimia M."/>
            <person name="Rigden D.J."/>
            <person name="Fitzpatrick D.A."/>
            <person name="Lorenzo-Morales J."/>
            <person name="Bateman A."/>
            <person name="Chiu C.H."/>
            <person name="Tang P."/>
            <person name="Hegemann P."/>
            <person name="Fromm H."/>
            <person name="Raoult D."/>
            <person name="Greub G."/>
            <person name="Miranda-Saavedra D."/>
            <person name="Chen N."/>
            <person name="Nash P."/>
            <person name="Ginger M.L."/>
            <person name="Horn M."/>
            <person name="Schaap P."/>
            <person name="Caler L."/>
            <person name="Loftus B."/>
        </authorList>
    </citation>
    <scope>NUCLEOTIDE SEQUENCE [LARGE SCALE GENOMIC DNA]</scope>
    <source>
        <strain evidence="4 5">Neff</strain>
    </source>
</reference>
<evidence type="ECO:0000313" key="4">
    <source>
        <dbReference type="EMBL" id="ELR24363.1"/>
    </source>
</evidence>
<evidence type="ECO:0000256" key="2">
    <source>
        <dbReference type="SAM" id="MobiDB-lite"/>
    </source>
</evidence>
<dbReference type="PANTHER" id="PTHR22978:SF22">
    <property type="entry name" value="BTG FAMILY PROTEIN"/>
    <property type="match status" value="1"/>
</dbReference>
<evidence type="ECO:0000313" key="5">
    <source>
        <dbReference type="Proteomes" id="UP000011083"/>
    </source>
</evidence>
<evidence type="ECO:0000256" key="1">
    <source>
        <dbReference type="ARBA" id="ARBA00007989"/>
    </source>
</evidence>
<dbReference type="SUPFAM" id="SSF160696">
    <property type="entry name" value="BTG domain-like"/>
    <property type="match status" value="1"/>
</dbReference>
<dbReference type="Proteomes" id="UP000011083">
    <property type="component" value="Unassembled WGS sequence"/>
</dbReference>
<keyword evidence="5" id="KW-1185">Reference proteome</keyword>
<dbReference type="Pfam" id="PF07742">
    <property type="entry name" value="BTG"/>
    <property type="match status" value="1"/>
</dbReference>
<feature type="compositionally biased region" description="Low complexity" evidence="2">
    <location>
        <begin position="116"/>
        <end position="127"/>
    </location>
</feature>
<feature type="compositionally biased region" description="Polar residues" evidence="2">
    <location>
        <begin position="196"/>
        <end position="209"/>
    </location>
</feature>
<comment type="similarity">
    <text evidence="1">Belongs to the BTG family.</text>
</comment>